<dbReference type="OrthoDB" id="310895at2759"/>
<sequence length="471" mass="51700">MLSEVIDRLVHSPNNEHEPLSNFINDEFVEVKDLIPSINPATGQTWIRIPNSGKEDVNKAVAAANRAFPSWSATSAQYRSNLLLKLADIIERNSDGLAVLESRDQGKPVKLARMIDIPRCVHNFRFFATVILHHTSASTVIDEPIRAINYVRNDPIGVSGLISPWNLPLYLLSFKLAPALATGNTVVCKPSELTSVTAWVLMHAFREAGFPAGVVNMVIGTGQSTGQHLVEHPDVPLVSFTGSTVVGKKVGEICARLNKKVSLEMGGKNAAIIYPSCDLTKHLATIARSCFINQGEICLCTSRIFVHSSLYENFVEQLVNEAKKVKSYITIAHKDGGTVHCGGVVDMNGELRNGFFIAPTVVTGLPDSSRCMQEEIFGPVVCVTKFSSLEEVTSRANNTWYGLSATVWSENNEELINTAHRLRVGTVWCNTWLTRDLNMPFGGTKQSGMGREGAVDSLHFFTEQKTICIKM</sequence>
<evidence type="ECO:0000313" key="8">
    <source>
        <dbReference type="Proteomes" id="UP000053676"/>
    </source>
</evidence>
<dbReference type="PROSITE" id="PS00070">
    <property type="entry name" value="ALDEHYDE_DEHYDR_CYS"/>
    <property type="match status" value="1"/>
</dbReference>
<organism evidence="7 8">
    <name type="scientific">Necator americanus</name>
    <name type="common">Human hookworm</name>
    <dbReference type="NCBI Taxonomy" id="51031"/>
    <lineage>
        <taxon>Eukaryota</taxon>
        <taxon>Metazoa</taxon>
        <taxon>Ecdysozoa</taxon>
        <taxon>Nematoda</taxon>
        <taxon>Chromadorea</taxon>
        <taxon>Rhabditida</taxon>
        <taxon>Rhabditina</taxon>
        <taxon>Rhabditomorpha</taxon>
        <taxon>Strongyloidea</taxon>
        <taxon>Ancylostomatidae</taxon>
        <taxon>Bunostominae</taxon>
        <taxon>Necator</taxon>
    </lineage>
</organism>
<dbReference type="GO" id="GO:0016620">
    <property type="term" value="F:oxidoreductase activity, acting on the aldehyde or oxo group of donors, NAD or NADP as acceptor"/>
    <property type="evidence" value="ECO:0007669"/>
    <property type="project" value="InterPro"/>
</dbReference>
<evidence type="ECO:0000259" key="6">
    <source>
        <dbReference type="Pfam" id="PF00171"/>
    </source>
</evidence>
<dbReference type="InterPro" id="IPR016161">
    <property type="entry name" value="Ald_DH/histidinol_DH"/>
</dbReference>
<name>W2T7C2_NECAM</name>
<dbReference type="InterPro" id="IPR016162">
    <property type="entry name" value="Ald_DH_N"/>
</dbReference>
<feature type="active site" evidence="4">
    <location>
        <position position="264"/>
    </location>
</feature>
<comment type="similarity">
    <text evidence="1 5">Belongs to the aldehyde dehydrogenase family.</text>
</comment>
<dbReference type="FunFam" id="3.40.605.10:FF:000001">
    <property type="entry name" value="Aldehyde dehydrogenase 1"/>
    <property type="match status" value="1"/>
</dbReference>
<evidence type="ECO:0000256" key="3">
    <source>
        <dbReference type="ARBA" id="ARBA00023027"/>
    </source>
</evidence>
<feature type="domain" description="Aldehyde dehydrogenase" evidence="6">
    <location>
        <begin position="34"/>
        <end position="326"/>
    </location>
</feature>
<dbReference type="PANTHER" id="PTHR43720">
    <property type="entry name" value="2-AMINOMUCONIC SEMIALDEHYDE DEHYDROGENASE"/>
    <property type="match status" value="1"/>
</dbReference>
<keyword evidence="3" id="KW-0520">NAD</keyword>
<dbReference type="Gene3D" id="3.40.605.10">
    <property type="entry name" value="Aldehyde Dehydrogenase, Chain A, domain 1"/>
    <property type="match status" value="2"/>
</dbReference>
<dbReference type="PROSITE" id="PS00687">
    <property type="entry name" value="ALDEHYDE_DEHYDR_GLU"/>
    <property type="match status" value="1"/>
</dbReference>
<dbReference type="STRING" id="51031.W2T7C2"/>
<proteinExistence type="inferred from homology"/>
<dbReference type="KEGG" id="nai:NECAME_03321"/>
<dbReference type="PANTHER" id="PTHR43720:SF2">
    <property type="entry name" value="2-AMINOMUCONIC SEMIALDEHYDE DEHYDROGENASE"/>
    <property type="match status" value="1"/>
</dbReference>
<dbReference type="AlphaFoldDB" id="W2T7C2"/>
<dbReference type="InterPro" id="IPR029510">
    <property type="entry name" value="Ald_DH_CS_GLU"/>
</dbReference>
<dbReference type="EMBL" id="KI660201">
    <property type="protein sequence ID" value="ETN76892.1"/>
    <property type="molecule type" value="Genomic_DNA"/>
</dbReference>
<reference evidence="8" key="1">
    <citation type="journal article" date="2014" name="Nat. Genet.">
        <title>Genome of the human hookworm Necator americanus.</title>
        <authorList>
            <person name="Tang Y.T."/>
            <person name="Gao X."/>
            <person name="Rosa B.A."/>
            <person name="Abubucker S."/>
            <person name="Hallsworth-Pepin K."/>
            <person name="Martin J."/>
            <person name="Tyagi R."/>
            <person name="Heizer E."/>
            <person name="Zhang X."/>
            <person name="Bhonagiri-Palsikar V."/>
            <person name="Minx P."/>
            <person name="Warren W.C."/>
            <person name="Wang Q."/>
            <person name="Zhan B."/>
            <person name="Hotez P.J."/>
            <person name="Sternberg P.W."/>
            <person name="Dougall A."/>
            <person name="Gaze S.T."/>
            <person name="Mulvenna J."/>
            <person name="Sotillo J."/>
            <person name="Ranganathan S."/>
            <person name="Rabelo E.M."/>
            <person name="Wilson R.K."/>
            <person name="Felgner P.L."/>
            <person name="Bethony J."/>
            <person name="Hawdon J.M."/>
            <person name="Gasser R.B."/>
            <person name="Loukas A."/>
            <person name="Mitreva M."/>
        </authorList>
    </citation>
    <scope>NUCLEOTIDE SEQUENCE [LARGE SCALE GENOMIC DNA]</scope>
</reference>
<accession>W2T7C2</accession>
<keyword evidence="8" id="KW-1185">Reference proteome</keyword>
<dbReference type="InterPro" id="IPR015590">
    <property type="entry name" value="Aldehyde_DH_dom"/>
</dbReference>
<evidence type="ECO:0000256" key="2">
    <source>
        <dbReference type="ARBA" id="ARBA00023002"/>
    </source>
</evidence>
<dbReference type="SUPFAM" id="SSF53720">
    <property type="entry name" value="ALDH-like"/>
    <property type="match status" value="1"/>
</dbReference>
<evidence type="ECO:0000256" key="4">
    <source>
        <dbReference type="PROSITE-ProRule" id="PRU10007"/>
    </source>
</evidence>
<evidence type="ECO:0000256" key="1">
    <source>
        <dbReference type="ARBA" id="ARBA00009986"/>
    </source>
</evidence>
<evidence type="ECO:0000313" key="7">
    <source>
        <dbReference type="EMBL" id="ETN76892.1"/>
    </source>
</evidence>
<keyword evidence="2 5" id="KW-0560">Oxidoreductase</keyword>
<gene>
    <name evidence="7" type="ORF">NECAME_03321</name>
</gene>
<evidence type="ECO:0000256" key="5">
    <source>
        <dbReference type="RuleBase" id="RU003345"/>
    </source>
</evidence>
<dbReference type="OMA" id="PMPIAAW"/>
<dbReference type="Pfam" id="PF00171">
    <property type="entry name" value="Aldedh"/>
    <property type="match status" value="1"/>
</dbReference>
<dbReference type="InterPro" id="IPR016163">
    <property type="entry name" value="Ald_DH_C"/>
</dbReference>
<dbReference type="Gene3D" id="3.40.309.10">
    <property type="entry name" value="Aldehyde Dehydrogenase, Chain A, domain 2"/>
    <property type="match status" value="2"/>
</dbReference>
<protein>
    <submittedName>
        <fullName evidence="7">Aldehyde dehydrogenase family protein</fullName>
    </submittedName>
</protein>
<dbReference type="InterPro" id="IPR016160">
    <property type="entry name" value="Ald_DH_CS_CYS"/>
</dbReference>
<dbReference type="CDD" id="cd07093">
    <property type="entry name" value="ALDH_F8_HMSADH"/>
    <property type="match status" value="1"/>
</dbReference>
<dbReference type="Proteomes" id="UP000053676">
    <property type="component" value="Unassembled WGS sequence"/>
</dbReference>